<dbReference type="PANTHER" id="PTHR36151">
    <property type="entry name" value="BLR2777 PROTEIN"/>
    <property type="match status" value="1"/>
</dbReference>
<dbReference type="Proteomes" id="UP001428817">
    <property type="component" value="Unassembled WGS sequence"/>
</dbReference>
<evidence type="ECO:0000313" key="2">
    <source>
        <dbReference type="EMBL" id="GAA5166766.1"/>
    </source>
</evidence>
<reference evidence="3" key="1">
    <citation type="journal article" date="2019" name="Int. J. Syst. Evol. Microbiol.">
        <title>The Global Catalogue of Microorganisms (GCM) 10K type strain sequencing project: providing services to taxonomists for standard genome sequencing and annotation.</title>
        <authorList>
            <consortium name="The Broad Institute Genomics Platform"/>
            <consortium name="The Broad Institute Genome Sequencing Center for Infectious Disease"/>
            <person name="Wu L."/>
            <person name="Ma J."/>
        </authorList>
    </citation>
    <scope>NUCLEOTIDE SEQUENCE [LARGE SCALE GENOMIC DNA]</scope>
    <source>
        <strain evidence="3">JCM 18303</strain>
    </source>
</reference>
<protein>
    <submittedName>
        <fullName evidence="2">Oxygenase MpaB family protein</fullName>
    </submittedName>
</protein>
<keyword evidence="3" id="KW-1185">Reference proteome</keyword>
<evidence type="ECO:0000259" key="1">
    <source>
        <dbReference type="Pfam" id="PF09995"/>
    </source>
</evidence>
<dbReference type="RefSeq" id="WP_185060510.1">
    <property type="nucleotide sequence ID" value="NZ_BAABJP010000036.1"/>
</dbReference>
<proteinExistence type="predicted"/>
<dbReference type="EMBL" id="BAABJP010000036">
    <property type="protein sequence ID" value="GAA5166766.1"/>
    <property type="molecule type" value="Genomic_DNA"/>
</dbReference>
<feature type="domain" description="ER-bound oxygenase mpaB/mpaB'/Rubber oxygenase catalytic" evidence="1">
    <location>
        <begin position="17"/>
        <end position="240"/>
    </location>
</feature>
<dbReference type="Pfam" id="PF09995">
    <property type="entry name" value="MPAB_Lcp_cat"/>
    <property type="match status" value="1"/>
</dbReference>
<evidence type="ECO:0000313" key="3">
    <source>
        <dbReference type="Proteomes" id="UP001428817"/>
    </source>
</evidence>
<organism evidence="2 3">
    <name type="scientific">Pseudonocardia eucalypti</name>
    <dbReference type="NCBI Taxonomy" id="648755"/>
    <lineage>
        <taxon>Bacteria</taxon>
        <taxon>Bacillati</taxon>
        <taxon>Actinomycetota</taxon>
        <taxon>Actinomycetes</taxon>
        <taxon>Pseudonocardiales</taxon>
        <taxon>Pseudonocardiaceae</taxon>
        <taxon>Pseudonocardia</taxon>
    </lineage>
</organism>
<dbReference type="PANTHER" id="PTHR36151:SF3">
    <property type="entry name" value="ER-BOUND OXYGENASE MPAB_MPAB'_RUBBER OXYGENASE CATALYTIC DOMAIN-CONTAINING PROTEIN"/>
    <property type="match status" value="1"/>
</dbReference>
<sequence>MTTSTTPELDLREIAIGAGLMAGAANVIMQLGRPGVGYGVVESKVESGNVFKHPIKRARTTLTYLAVATLGSDDERKAYRRAVNRSHAQVRSDQNSPVAYNAFDPDLQLWVAACLYRGFEDNCRLMRIRLTPGQWAEIYRRSAVFGTTLQVPADRWPADLDAFERYWKESLDRIDIDDTVRGYLTQLVDLRNMPVVVQLAFRRFHRFVTTGYLPPRFREQMHLDWDDRRQRVFESMMAALGVLVRLSPPVLRAFPFNALLVDLRWRIRTGRALV</sequence>
<name>A0ABP9QTF7_9PSEU</name>
<accession>A0ABP9QTF7</accession>
<comment type="caution">
    <text evidence="2">The sequence shown here is derived from an EMBL/GenBank/DDBJ whole genome shotgun (WGS) entry which is preliminary data.</text>
</comment>
<dbReference type="InterPro" id="IPR018713">
    <property type="entry name" value="MPAB/Lcp_cat_dom"/>
</dbReference>
<gene>
    <name evidence="2" type="ORF">GCM10023321_58410</name>
</gene>